<evidence type="ECO:0000259" key="12">
    <source>
        <dbReference type="Pfam" id="PF02744"/>
    </source>
</evidence>
<comment type="caution">
    <text evidence="13">The sequence shown here is derived from an EMBL/GenBank/DDBJ whole genome shotgun (WGS) entry which is preliminary data.</text>
</comment>
<evidence type="ECO:0000256" key="10">
    <source>
        <dbReference type="HAMAP-Rule" id="MF_00571"/>
    </source>
</evidence>
<evidence type="ECO:0000256" key="2">
    <source>
        <dbReference type="ARBA" id="ARBA00004496"/>
    </source>
</evidence>
<feature type="domain" description="Galactose-1-phosphate uridyl transferase N-terminal" evidence="11">
    <location>
        <begin position="73"/>
        <end position="236"/>
    </location>
</feature>
<name>A0ABV4UZM6_9BACL</name>
<dbReference type="EMBL" id="JBHDLN010000006">
    <property type="protein sequence ID" value="MFB0843289.1"/>
    <property type="molecule type" value="Genomic_DNA"/>
</dbReference>
<dbReference type="InterPro" id="IPR005850">
    <property type="entry name" value="GalP_Utransf_C"/>
</dbReference>
<comment type="similarity">
    <text evidence="4 10">Belongs to the galactose-1-phosphate uridylyltransferase type 2 family.</text>
</comment>
<keyword evidence="6 10" id="KW-0808">Transferase</keyword>
<sequence length="519" mass="60635">MSSYSDRLYFELERLLYFGLRNQFFEMEDIDYIRNTLADILHLELDNLQLNCEFSEESCEHANAILENMYYYHCKRELNHTLEPKDTFISKLMGTLVPRPSEVIRRFWDTASAKGTEDATYEFYLASLLSNYIRIEQIRDYEIWTYETDYGEIKITLNPSVFENRENTRDLKCFREYPKCYICKENVGYSGNNGYPARHNHRIIPILLNQEPFYFQFSPQHYFSEHFVIFHRDHIPMEISGDTFKEFMDFLALFPHYFIGANADLPIVGGSILEHYHFQGGKGTFALNKAQVIDEYTHPDYPCTTAGIVKWPMSVIRIEGMDRKELVDLASLVLDKWRTFQDAKVGIFSSTSNKGQTSFHNTISPVARVGDNGKIVIDLILRNNRTDNNHPHGIFHTQPRQHHIKKNVLGVIDALGIAVLPGKLKQDIDCIIDILSVRSCRFEDIEFNSSEDLLIHAQWIEELITKYKNIPCPAKPEVYVKQELCHKFIQMLCDSNVFRFDQENRATHQFMAHAGFQHL</sequence>
<protein>
    <recommendedName>
        <fullName evidence="10">Galactose-1-phosphate uridylyltransferase</fullName>
        <shortName evidence="10">Gal-1-P uridylyltransferase</shortName>
        <ecNumber evidence="10">2.7.7.12</ecNumber>
    </recommendedName>
    <alternativeName>
        <fullName evidence="10">UDP-glucose--hexose-1-phosphate uridylyltransferase</fullName>
    </alternativeName>
</protein>
<dbReference type="Pfam" id="PF02744">
    <property type="entry name" value="GalP_UDP_tr_C"/>
    <property type="match status" value="1"/>
</dbReference>
<evidence type="ECO:0000256" key="6">
    <source>
        <dbReference type="ARBA" id="ARBA00022679"/>
    </source>
</evidence>
<dbReference type="EC" id="2.7.7.12" evidence="10"/>
<keyword evidence="7 10" id="KW-0548">Nucleotidyltransferase</keyword>
<evidence type="ECO:0000256" key="7">
    <source>
        <dbReference type="ARBA" id="ARBA00022695"/>
    </source>
</evidence>
<accession>A0ABV4UZM6</accession>
<dbReference type="HAMAP" id="MF_00571">
    <property type="entry name" value="GalP_UDP_trans"/>
    <property type="match status" value="1"/>
</dbReference>
<comment type="pathway">
    <text evidence="3 10">Carbohydrate metabolism; galactose metabolism.</text>
</comment>
<dbReference type="InterPro" id="IPR005849">
    <property type="entry name" value="GalP_Utransf_N"/>
</dbReference>
<reference evidence="13 14" key="1">
    <citation type="submission" date="2024-09" db="EMBL/GenBank/DDBJ databases">
        <authorList>
            <person name="Makale K.P.P."/>
            <person name="Makhzoum A."/>
            <person name="Rantong G."/>
            <person name="Rahube T.O."/>
        </authorList>
    </citation>
    <scope>NUCLEOTIDE SEQUENCE [LARGE SCALE GENOMIC DNA]</scope>
    <source>
        <strain evidence="13 14">KM_D13</strain>
    </source>
</reference>
<keyword evidence="14" id="KW-1185">Reference proteome</keyword>
<evidence type="ECO:0000256" key="8">
    <source>
        <dbReference type="ARBA" id="ARBA00023144"/>
    </source>
</evidence>
<comment type="catalytic activity">
    <reaction evidence="1 10">
        <text>alpha-D-galactose 1-phosphate + UDP-alpha-D-glucose = alpha-D-glucose 1-phosphate + UDP-alpha-D-galactose</text>
        <dbReference type="Rhea" id="RHEA:13989"/>
        <dbReference type="ChEBI" id="CHEBI:58336"/>
        <dbReference type="ChEBI" id="CHEBI:58601"/>
        <dbReference type="ChEBI" id="CHEBI:58885"/>
        <dbReference type="ChEBI" id="CHEBI:66914"/>
        <dbReference type="EC" id="2.7.7.12"/>
    </reaction>
</comment>
<dbReference type="PANTHER" id="PTHR39191">
    <property type="entry name" value="GALACTOSE-1-PHOSPHATE URIDYLYLTRANSFERASE"/>
    <property type="match status" value="1"/>
</dbReference>
<evidence type="ECO:0000256" key="3">
    <source>
        <dbReference type="ARBA" id="ARBA00004947"/>
    </source>
</evidence>
<dbReference type="PANTHER" id="PTHR39191:SF1">
    <property type="entry name" value="DUF4922 DOMAIN-CONTAINING PROTEIN"/>
    <property type="match status" value="1"/>
</dbReference>
<evidence type="ECO:0000256" key="4">
    <source>
        <dbReference type="ARBA" id="ARBA00008706"/>
    </source>
</evidence>
<evidence type="ECO:0000256" key="5">
    <source>
        <dbReference type="ARBA" id="ARBA00022490"/>
    </source>
</evidence>
<evidence type="ECO:0000313" key="14">
    <source>
        <dbReference type="Proteomes" id="UP001575622"/>
    </source>
</evidence>
<evidence type="ECO:0000259" key="11">
    <source>
        <dbReference type="Pfam" id="PF01087"/>
    </source>
</evidence>
<keyword evidence="5 10" id="KW-0963">Cytoplasm</keyword>
<organism evidence="13 14">
    <name type="scientific">Paenibacillus oleatilyticus</name>
    <dbReference type="NCBI Taxonomy" id="2594886"/>
    <lineage>
        <taxon>Bacteria</taxon>
        <taxon>Bacillati</taxon>
        <taxon>Bacillota</taxon>
        <taxon>Bacilli</taxon>
        <taxon>Bacillales</taxon>
        <taxon>Paenibacillaceae</taxon>
        <taxon>Paenibacillus</taxon>
    </lineage>
</organism>
<evidence type="ECO:0000256" key="9">
    <source>
        <dbReference type="ARBA" id="ARBA00023277"/>
    </source>
</evidence>
<dbReference type="Pfam" id="PF01087">
    <property type="entry name" value="GalP_UDP_transf"/>
    <property type="match status" value="1"/>
</dbReference>
<comment type="subcellular location">
    <subcellularLocation>
        <location evidence="2 10">Cytoplasm</location>
    </subcellularLocation>
</comment>
<feature type="domain" description="Galactose-1-phosphate uridyl transferase C-terminal" evidence="12">
    <location>
        <begin position="253"/>
        <end position="426"/>
    </location>
</feature>
<dbReference type="InterPro" id="IPR000766">
    <property type="entry name" value="GalP_uridyl_Trfase_II"/>
</dbReference>
<proteinExistence type="inferred from homology"/>
<dbReference type="Proteomes" id="UP001575622">
    <property type="component" value="Unassembled WGS sequence"/>
</dbReference>
<keyword evidence="9 10" id="KW-0119">Carbohydrate metabolism</keyword>
<evidence type="ECO:0000256" key="1">
    <source>
        <dbReference type="ARBA" id="ARBA00001107"/>
    </source>
</evidence>
<gene>
    <name evidence="10" type="primary">galT</name>
    <name evidence="13" type="ORF">ACEU3E_14010</name>
</gene>
<dbReference type="RefSeq" id="WP_373951904.1">
    <property type="nucleotide sequence ID" value="NZ_JBHDLN010000006.1"/>
</dbReference>
<keyword evidence="8 10" id="KW-0299">Galactose metabolism</keyword>
<evidence type="ECO:0000313" key="13">
    <source>
        <dbReference type="EMBL" id="MFB0843289.1"/>
    </source>
</evidence>